<name>A0A0A2WL98_9GAMM</name>
<feature type="chain" id="PRO_5002007319" evidence="1">
    <location>
        <begin position="19"/>
        <end position="367"/>
    </location>
</feature>
<evidence type="ECO:0000313" key="2">
    <source>
        <dbReference type="EMBL" id="KGQ20568.1"/>
    </source>
</evidence>
<keyword evidence="1" id="KW-0732">Signal</keyword>
<dbReference type="InterPro" id="IPR011990">
    <property type="entry name" value="TPR-like_helical_dom_sf"/>
</dbReference>
<dbReference type="RefSeq" id="WP_036165050.1">
    <property type="nucleotide sequence ID" value="NZ_JRKJ01000002.1"/>
</dbReference>
<dbReference type="SUPFAM" id="SSF48452">
    <property type="entry name" value="TPR-like"/>
    <property type="match status" value="1"/>
</dbReference>
<proteinExistence type="predicted"/>
<comment type="caution">
    <text evidence="2">The sequence shown here is derived from an EMBL/GenBank/DDBJ whole genome shotgun (WGS) entry which is preliminary data.</text>
</comment>
<dbReference type="PATRIC" id="fig|1300345.3.peg.426"/>
<sequence>MRALVFLLLTLAASLAHAQQPPYVVPTTPDTVLERLPRGYASLEPAAGPRAKPLDQANALLAAAARTGDARLATRAEAILAGIPRQTPDVRKARAFAAQHRHAFDDARALLSSVLVERPRDGGARLSRAQILLVQGRLSEARSDCTTLVLGIDSEAGQLCIAALVGRQGHYAAANTALDGWLVQSAHDKRALRSVLVSRGEFASRMGDPQADAFFARALALDRQDVRTLAAYARSLRARGRNAEALRLLAHAPDSDGLAVQAALAAHVAKAANAPALAASMRRRYALAHAVGATPELRDEAEFALVVGNDSKAALALAQKNFTQQRDYEDVDILLRAARAAARDDIVARTADWLRTSGIDEHRLASR</sequence>
<dbReference type="AlphaFoldDB" id="A0A0A2WL98"/>
<feature type="signal peptide" evidence="1">
    <location>
        <begin position="1"/>
        <end position="18"/>
    </location>
</feature>
<evidence type="ECO:0000256" key="1">
    <source>
        <dbReference type="SAM" id="SignalP"/>
    </source>
</evidence>
<organism evidence="2 3">
    <name type="scientific">Lysobacter dokdonensis DS-58</name>
    <dbReference type="NCBI Taxonomy" id="1300345"/>
    <lineage>
        <taxon>Bacteria</taxon>
        <taxon>Pseudomonadati</taxon>
        <taxon>Pseudomonadota</taxon>
        <taxon>Gammaproteobacteria</taxon>
        <taxon>Lysobacterales</taxon>
        <taxon>Lysobacteraceae</taxon>
        <taxon>Noviluteimonas</taxon>
    </lineage>
</organism>
<dbReference type="Proteomes" id="UP000030518">
    <property type="component" value="Unassembled WGS sequence"/>
</dbReference>
<protein>
    <submittedName>
        <fullName evidence="2">Uncharacterized protein</fullName>
    </submittedName>
</protein>
<accession>A0A0A2WL98</accession>
<dbReference type="eggNOG" id="COG0457">
    <property type="taxonomic scope" value="Bacteria"/>
</dbReference>
<gene>
    <name evidence="2" type="ORF">LF41_1105</name>
</gene>
<dbReference type="Gene3D" id="1.25.40.10">
    <property type="entry name" value="Tetratricopeptide repeat domain"/>
    <property type="match status" value="1"/>
</dbReference>
<reference evidence="2 3" key="1">
    <citation type="submission" date="2014-09" db="EMBL/GenBank/DDBJ databases">
        <title>Genome sequences of Lysobacter dokdonensis DS-58.</title>
        <authorList>
            <person name="Kim J.F."/>
            <person name="Kwak M.-J."/>
        </authorList>
    </citation>
    <scope>NUCLEOTIDE SEQUENCE [LARGE SCALE GENOMIC DNA]</scope>
    <source>
        <strain evidence="2 3">DS-58</strain>
    </source>
</reference>
<evidence type="ECO:0000313" key="3">
    <source>
        <dbReference type="Proteomes" id="UP000030518"/>
    </source>
</evidence>
<dbReference type="OrthoDB" id="9777400at2"/>
<dbReference type="EMBL" id="JRKJ01000002">
    <property type="protein sequence ID" value="KGQ20568.1"/>
    <property type="molecule type" value="Genomic_DNA"/>
</dbReference>
<dbReference type="STRING" id="1300345.LF41_1105"/>
<keyword evidence="3" id="KW-1185">Reference proteome</keyword>